<keyword evidence="1" id="KW-1133">Transmembrane helix</keyword>
<dbReference type="PANTHER" id="PTHR43265:SF1">
    <property type="entry name" value="ESTERASE ESTD"/>
    <property type="match status" value="1"/>
</dbReference>
<reference evidence="3 4" key="1">
    <citation type="submission" date="2013-08" db="EMBL/GenBank/DDBJ databases">
        <authorList>
            <person name="Weinstock G."/>
            <person name="Sodergren E."/>
            <person name="Wylie T."/>
            <person name="Fulton L."/>
            <person name="Fulton R."/>
            <person name="Fronick C."/>
            <person name="O'Laughlin M."/>
            <person name="Godfrey J."/>
            <person name="Miner T."/>
            <person name="Herter B."/>
            <person name="Appelbaum E."/>
            <person name="Cordes M."/>
            <person name="Lek S."/>
            <person name="Wollam A."/>
            <person name="Pepin K.H."/>
            <person name="Palsikar V.B."/>
            <person name="Mitreva M."/>
            <person name="Wilson R.K."/>
        </authorList>
    </citation>
    <scope>NUCLEOTIDE SEQUENCE [LARGE SCALE GENOMIC DNA]</scope>
    <source>
        <strain evidence="3 4">ATCC 700332</strain>
    </source>
</reference>
<evidence type="ECO:0000259" key="2">
    <source>
        <dbReference type="Pfam" id="PF00326"/>
    </source>
</evidence>
<name>A0ABN0P2L8_TRELE</name>
<dbReference type="Pfam" id="PF00326">
    <property type="entry name" value="Peptidase_S9"/>
    <property type="match status" value="1"/>
</dbReference>
<evidence type="ECO:0000313" key="3">
    <source>
        <dbReference type="EMBL" id="ERJ94404.1"/>
    </source>
</evidence>
<evidence type="ECO:0000313" key="4">
    <source>
        <dbReference type="Proteomes" id="UP000016649"/>
    </source>
</evidence>
<protein>
    <submittedName>
        <fullName evidence="3">Acetyl xylan esterase</fullName>
    </submittedName>
</protein>
<dbReference type="SUPFAM" id="SSF53474">
    <property type="entry name" value="alpha/beta-Hydrolases"/>
    <property type="match status" value="1"/>
</dbReference>
<feature type="domain" description="Peptidase S9 prolyl oligopeptidase catalytic" evidence="2">
    <location>
        <begin position="156"/>
        <end position="313"/>
    </location>
</feature>
<feature type="transmembrane region" description="Helical" evidence="1">
    <location>
        <begin position="30"/>
        <end position="56"/>
    </location>
</feature>
<sequence>MKQSIRVFTEQSRNFFRKYRSFNKLHIQTIYAIGVHVKLIFFTFTQSPRIVILALYYNSFLGGLMKKGVFFCLSVCVGAGLLMSACTSSKKDGMYAYTQTDVEIPANGHVIPATLCIPDGSSRFPAVVMLHGTASNRNEAGDGYRKAAPVLAEKYGIATIRIDFMGNGDSKADYTGYTFTSAVADAVKAAQYIGSLKNIDSSRIGVMGWSQGGTIALLACARHGDIFKSAVTWAGAPKLNDGDFFTEADYKEAQKNGFFVMEFDWRSPLNVSLQWCKDVMSTDVLAEFARFTGPVLAIAGTQDTAVNPEWSTKIKEVSHNPKSKTVFIEGMEHTFNVFSEPNFASLYIAVDETGSFFADTL</sequence>
<dbReference type="EMBL" id="AWVH01000005">
    <property type="protein sequence ID" value="ERJ94404.1"/>
    <property type="molecule type" value="Genomic_DNA"/>
</dbReference>
<comment type="caution">
    <text evidence="3">The sequence shown here is derived from an EMBL/GenBank/DDBJ whole genome shotgun (WGS) entry which is preliminary data.</text>
</comment>
<gene>
    <name evidence="3" type="ORF">HMPREF9193_00376</name>
</gene>
<keyword evidence="4" id="KW-1185">Reference proteome</keyword>
<keyword evidence="1" id="KW-0812">Transmembrane</keyword>
<dbReference type="PANTHER" id="PTHR43265">
    <property type="entry name" value="ESTERASE ESTD"/>
    <property type="match status" value="1"/>
</dbReference>
<keyword evidence="1" id="KW-0472">Membrane</keyword>
<dbReference type="InterPro" id="IPR029058">
    <property type="entry name" value="AB_hydrolase_fold"/>
</dbReference>
<dbReference type="InterPro" id="IPR001375">
    <property type="entry name" value="Peptidase_S9_cat"/>
</dbReference>
<dbReference type="Proteomes" id="UP000016649">
    <property type="component" value="Unassembled WGS sequence"/>
</dbReference>
<feature type="transmembrane region" description="Helical" evidence="1">
    <location>
        <begin position="68"/>
        <end position="86"/>
    </location>
</feature>
<proteinExistence type="predicted"/>
<organism evidence="3 4">
    <name type="scientific">Treponema lecithinolyticum ATCC 700332</name>
    <dbReference type="NCBI Taxonomy" id="1321815"/>
    <lineage>
        <taxon>Bacteria</taxon>
        <taxon>Pseudomonadati</taxon>
        <taxon>Spirochaetota</taxon>
        <taxon>Spirochaetia</taxon>
        <taxon>Spirochaetales</taxon>
        <taxon>Treponemataceae</taxon>
        <taxon>Treponema</taxon>
    </lineage>
</organism>
<dbReference type="Gene3D" id="3.40.50.1820">
    <property type="entry name" value="alpha/beta hydrolase"/>
    <property type="match status" value="1"/>
</dbReference>
<evidence type="ECO:0000256" key="1">
    <source>
        <dbReference type="SAM" id="Phobius"/>
    </source>
</evidence>
<dbReference type="InterPro" id="IPR053145">
    <property type="entry name" value="AB_hydrolase_Est10"/>
</dbReference>
<accession>A0ABN0P2L8</accession>